<dbReference type="RefSeq" id="XP_036367838.1">
    <property type="nucleotide sequence ID" value="XM_036511945.1"/>
</dbReference>
<evidence type="ECO:0000313" key="3">
    <source>
        <dbReference type="RefSeq" id="XP_036367838.1"/>
    </source>
</evidence>
<dbReference type="PANTHER" id="PTHR14667:SF2">
    <property type="entry name" value="BARDET-BIEDL SYNDROME 10 PROTEIN"/>
    <property type="match status" value="1"/>
</dbReference>
<name>A0A7E6FJQ3_9MOLL</name>
<dbReference type="InterPro" id="IPR027413">
    <property type="entry name" value="GROEL-like_equatorial_sf"/>
</dbReference>
<dbReference type="PANTHER" id="PTHR14667">
    <property type="entry name" value="BARDET-BIEDL SYNDROME 10 PROTEIN"/>
    <property type="match status" value="1"/>
</dbReference>
<accession>A0A7E6FJQ3</accession>
<dbReference type="Pfam" id="PF00118">
    <property type="entry name" value="Cpn60_TCP1"/>
    <property type="match status" value="1"/>
</dbReference>
<dbReference type="GO" id="GO:0005524">
    <property type="term" value="F:ATP binding"/>
    <property type="evidence" value="ECO:0007669"/>
    <property type="project" value="InterPro"/>
</dbReference>
<sequence>MAAINSSDISLSDIVRIVSSLSDICASSIGPMCEKTLFTTSTGSVQFVTNGIDILNALQFSHPVAKFVVNSLQHVHSVTGDGSKLFILYITELTRSVELRVNSSSQTNGTQFRENMRRISQGLRNFKRLIMEFEFRNRLSFFSSINFSDFLLICCHLKQVCKSVLLSSLSDKESVYFSSLLIDFLSYGVECTDSLHQVIDFTIKHFDVLIHKDIGHCYSSSKVLPGILIPCEGTLSLDLSSSKEEIVSVILQNFLTSDEDAETTKATFKITEFYEFSSLVAFQYHQCEAFIKQCTLNNVKLVCCCHEIPKFAETLFQQHGIYTISYLPEEFCEYFQTVAKKQPLSCIRDSLCDSSLVSFGLHKRIVINGSTYLQMTLQSCPLLVNASSSLILTAPTLGMVHSLSQQIFKCLKSLRMCFETFQILPFDRENITNENFTLTAPTPSSNIFTIPAMTFQTKMLQYSQERTFKNISHNNNDDDDDGDIPWEILHDTFRSVCRKVCTPQKFSPIQIQNWLPEPDEIKMNNNNSEEFYKEGSWLPLYTEFYILHSSLQVVIQLLNMDQIVKVKSIKKNV</sequence>
<dbReference type="InterPro" id="IPR027409">
    <property type="entry name" value="GroEL-like_apical_dom_sf"/>
</dbReference>
<organism evidence="1 3">
    <name type="scientific">Octopus sinensis</name>
    <name type="common">East Asian common octopus</name>
    <dbReference type="NCBI Taxonomy" id="2607531"/>
    <lineage>
        <taxon>Eukaryota</taxon>
        <taxon>Metazoa</taxon>
        <taxon>Spiralia</taxon>
        <taxon>Lophotrochozoa</taxon>
        <taxon>Mollusca</taxon>
        <taxon>Cephalopoda</taxon>
        <taxon>Coleoidea</taxon>
        <taxon>Octopodiformes</taxon>
        <taxon>Octopoda</taxon>
        <taxon>Incirrata</taxon>
        <taxon>Octopodidae</taxon>
        <taxon>Octopus</taxon>
    </lineage>
</organism>
<dbReference type="Gene3D" id="1.10.560.10">
    <property type="entry name" value="GroEL-like equatorial domain"/>
    <property type="match status" value="1"/>
</dbReference>
<dbReference type="RefSeq" id="XP_036367837.1">
    <property type="nucleotide sequence ID" value="XM_036511944.1"/>
</dbReference>
<proteinExistence type="predicted"/>
<protein>
    <submittedName>
        <fullName evidence="2 3">Bardet-Biedl syndrome 10 protein-like</fullName>
    </submittedName>
</protein>
<dbReference type="InterPro" id="IPR042619">
    <property type="entry name" value="BBS10"/>
</dbReference>
<dbReference type="Gene3D" id="3.30.260.10">
    <property type="entry name" value="TCP-1-like chaperonin intermediate domain"/>
    <property type="match status" value="1"/>
</dbReference>
<dbReference type="KEGG" id="osn:115222979"/>
<dbReference type="AlphaFoldDB" id="A0A7E6FJQ3"/>
<dbReference type="Gene3D" id="3.50.7.10">
    <property type="entry name" value="GroEL"/>
    <property type="match status" value="1"/>
</dbReference>
<dbReference type="InterPro" id="IPR027410">
    <property type="entry name" value="TCP-1-like_intermed_sf"/>
</dbReference>
<dbReference type="RefSeq" id="XP_036367839.1">
    <property type="nucleotide sequence ID" value="XM_036511946.1"/>
</dbReference>
<evidence type="ECO:0000313" key="4">
    <source>
        <dbReference type="RefSeq" id="XP_036367839.1"/>
    </source>
</evidence>
<evidence type="ECO:0000313" key="2">
    <source>
        <dbReference type="RefSeq" id="XP_036367837.1"/>
    </source>
</evidence>
<dbReference type="Proteomes" id="UP000515154">
    <property type="component" value="Linkage group LG21"/>
</dbReference>
<gene>
    <name evidence="2 3 4" type="primary">LOC115222979</name>
</gene>
<reference evidence="2 3" key="1">
    <citation type="submission" date="2025-08" db="UniProtKB">
        <authorList>
            <consortium name="RefSeq"/>
        </authorList>
    </citation>
    <scope>IDENTIFICATION</scope>
</reference>
<evidence type="ECO:0000313" key="1">
    <source>
        <dbReference type="Proteomes" id="UP000515154"/>
    </source>
</evidence>
<dbReference type="SUPFAM" id="SSF48592">
    <property type="entry name" value="GroEL equatorial domain-like"/>
    <property type="match status" value="1"/>
</dbReference>
<keyword evidence="1" id="KW-1185">Reference proteome</keyword>
<dbReference type="GO" id="GO:0051131">
    <property type="term" value="P:chaperone-mediated protein complex assembly"/>
    <property type="evidence" value="ECO:0007669"/>
    <property type="project" value="InterPro"/>
</dbReference>
<dbReference type="InterPro" id="IPR002423">
    <property type="entry name" value="Cpn60/GroEL/TCP-1"/>
</dbReference>